<dbReference type="SUPFAM" id="SSF109905">
    <property type="entry name" value="Surp module (SWAP domain)"/>
    <property type="match status" value="1"/>
</dbReference>
<evidence type="ECO:0008006" key="8">
    <source>
        <dbReference type="Google" id="ProtNLM"/>
    </source>
</evidence>
<feature type="compositionally biased region" description="Low complexity" evidence="3">
    <location>
        <begin position="1"/>
        <end position="16"/>
    </location>
</feature>
<feature type="compositionally biased region" description="Polar residues" evidence="3">
    <location>
        <begin position="104"/>
        <end position="114"/>
    </location>
</feature>
<dbReference type="EMBL" id="EQ973788">
    <property type="protein sequence ID" value="EEF47744.1"/>
    <property type="molecule type" value="Genomic_DNA"/>
</dbReference>
<dbReference type="PROSITE" id="PS50128">
    <property type="entry name" value="SURP"/>
    <property type="match status" value="1"/>
</dbReference>
<dbReference type="InterPro" id="IPR000571">
    <property type="entry name" value="Znf_CCCH"/>
</dbReference>
<dbReference type="Gene3D" id="3.30.1370.210">
    <property type="match status" value="1"/>
</dbReference>
<feature type="region of interest" description="Disordered" evidence="3">
    <location>
        <begin position="905"/>
        <end position="984"/>
    </location>
</feature>
<dbReference type="Pfam" id="PF01805">
    <property type="entry name" value="Surp"/>
    <property type="match status" value="1"/>
</dbReference>
<feature type="region of interest" description="Disordered" evidence="3">
    <location>
        <begin position="728"/>
        <end position="768"/>
    </location>
</feature>
<dbReference type="eggNOG" id="ENOG502QU3F">
    <property type="taxonomic scope" value="Eukaryota"/>
</dbReference>
<feature type="compositionally biased region" description="Basic and acidic residues" evidence="3">
    <location>
        <begin position="823"/>
        <end position="836"/>
    </location>
</feature>
<feature type="region of interest" description="Disordered" evidence="3">
    <location>
        <begin position="462"/>
        <end position="487"/>
    </location>
</feature>
<dbReference type="InParanoid" id="B9RLL9"/>
<name>B9RLL9_RICCO</name>
<dbReference type="SMART" id="SM00356">
    <property type="entry name" value="ZnF_C3H1"/>
    <property type="match status" value="1"/>
</dbReference>
<evidence type="ECO:0000259" key="5">
    <source>
        <dbReference type="PROSITE" id="PS50128"/>
    </source>
</evidence>
<feature type="compositionally biased region" description="Pro residues" evidence="3">
    <location>
        <begin position="45"/>
        <end position="57"/>
    </location>
</feature>
<keyword evidence="7" id="KW-1185">Reference proteome</keyword>
<proteinExistence type="predicted"/>
<feature type="region of interest" description="Disordered" evidence="3">
    <location>
        <begin position="159"/>
        <end position="191"/>
    </location>
</feature>
<feature type="region of interest" description="Disordered" evidence="3">
    <location>
        <begin position="1"/>
        <end position="131"/>
    </location>
</feature>
<feature type="compositionally biased region" description="Polar residues" evidence="3">
    <location>
        <begin position="1397"/>
        <end position="1411"/>
    </location>
</feature>
<dbReference type="GO" id="GO:0003723">
    <property type="term" value="F:RNA binding"/>
    <property type="evidence" value="ECO:0007669"/>
    <property type="project" value="InterPro"/>
</dbReference>
<dbReference type="Gene3D" id="1.10.10.790">
    <property type="entry name" value="Surp module"/>
    <property type="match status" value="1"/>
</dbReference>
<dbReference type="GO" id="GO:0006397">
    <property type="term" value="P:mRNA processing"/>
    <property type="evidence" value="ECO:0007669"/>
    <property type="project" value="UniProtKB-KW"/>
</dbReference>
<dbReference type="PANTHER" id="PTHR36886">
    <property type="entry name" value="PROTEIN FRIGIDA-ESSENTIAL 1"/>
    <property type="match status" value="1"/>
</dbReference>
<evidence type="ECO:0000256" key="3">
    <source>
        <dbReference type="SAM" id="MobiDB-lite"/>
    </source>
</evidence>
<evidence type="ECO:0000256" key="1">
    <source>
        <dbReference type="ARBA" id="ARBA00022664"/>
    </source>
</evidence>
<feature type="zinc finger region" description="C3H1-type" evidence="2">
    <location>
        <begin position="701"/>
        <end position="728"/>
    </location>
</feature>
<feature type="region of interest" description="Disordered" evidence="3">
    <location>
        <begin position="1188"/>
        <end position="1239"/>
    </location>
</feature>
<feature type="compositionally biased region" description="Basic residues" evidence="3">
    <location>
        <begin position="602"/>
        <end position="684"/>
    </location>
</feature>
<gene>
    <name evidence="6" type="ORF">RCOM_1469330</name>
</gene>
<dbReference type="InterPro" id="IPR035967">
    <property type="entry name" value="SWAP/Surp_sf"/>
</dbReference>
<keyword evidence="2" id="KW-0862">Zinc</keyword>
<feature type="compositionally biased region" description="Pro residues" evidence="3">
    <location>
        <begin position="159"/>
        <end position="175"/>
    </location>
</feature>
<protein>
    <recommendedName>
        <fullName evidence="8">C3H1-type domain-containing protein</fullName>
    </recommendedName>
</protein>
<dbReference type="PROSITE" id="PS50103">
    <property type="entry name" value="ZF_C3H1"/>
    <property type="match status" value="1"/>
</dbReference>
<feature type="region of interest" description="Disordered" evidence="3">
    <location>
        <begin position="1362"/>
        <end position="1427"/>
    </location>
</feature>
<evidence type="ECO:0000256" key="2">
    <source>
        <dbReference type="PROSITE-ProRule" id="PRU00723"/>
    </source>
</evidence>
<feature type="domain" description="SURP motif" evidence="5">
    <location>
        <begin position="198"/>
        <end position="246"/>
    </location>
</feature>
<dbReference type="STRING" id="3988.B9RLL9"/>
<accession>B9RLL9</accession>
<dbReference type="GO" id="GO:0008270">
    <property type="term" value="F:zinc ion binding"/>
    <property type="evidence" value="ECO:0007669"/>
    <property type="project" value="UniProtKB-KW"/>
</dbReference>
<keyword evidence="2" id="KW-0479">Metal-binding</keyword>
<dbReference type="Proteomes" id="UP000008311">
    <property type="component" value="Unassembled WGS sequence"/>
</dbReference>
<dbReference type="InterPro" id="IPR052650">
    <property type="entry name" value="Zinc_finger_CCCH"/>
</dbReference>
<feature type="region of interest" description="Disordered" evidence="3">
    <location>
        <begin position="590"/>
        <end position="697"/>
    </location>
</feature>
<keyword evidence="2" id="KW-0863">Zinc-finger</keyword>
<feature type="compositionally biased region" description="Polar residues" evidence="3">
    <location>
        <begin position="961"/>
        <end position="974"/>
    </location>
</feature>
<sequence>MFSQGGYNSQSGQGPQKPRPPPYLQHHSQALPPPLSHNFQQGPLLPSPPIPPRPGQPGLPIYQHGPLAPHFSTRQVPPGGMPSPGQPFLHRPPTISGSAPLLQMYSTAQQNPQHSYLAPGPPPPRNLPPTISQGPFGLKYWKLLISSVAPLPLPPPPPLPASAPPPVPSSSPPPYSSTLSGSKSGAPPPKPAEEIVQKIEELCQLIAKNGSSYEDMSRQKENENPLFKFLFGGEPGSEAAIAHGYFLWMKKRCKLDGIEHAMPTNHSTVATEAHSPANSDMEMEDDISGSSHIDQAVSQPFQIPTQASALKKESEKKLCTLPCSVGSDAATTVLSDTELSSSSLRLGEQGPKFVPSCDDLTFGRSTFGIQSPVIGSTQATQYRFVGDGENCSAPLTDDKSSPWAGGAVECISSDKYPGQVMNGSSPFRLLQDYVSNDSSENDEESCLKDSNPETVSPVVAVSNEGLYRETGDAGPKSPYKSERTSVLLPKSGIPYRAPEYPSDSQSGIKETAPISVSSGLATKCSDTKHENQLFIDHASNTKRLAKEDASGGEWANATFSSKYEKDNDNKSANFTSNAQKIDEFGRLVREGASDSDSDDSRHARRHSKRGRSRSRSRSRSPTGRRKRRRRSPRRRRENRSRSRSWSPRYRRSRSGSPKKRRSKSRSPKNRRSKSRSPRSRRSRSRSPSFRHASEFSNGIMRRQMPACFDFLRGKCYRGASCRYLHHDSEKNDGSRHHKSKQHVVQLPPSSKNVNTHDDSKKSSLKVSDLEQEIMNRESRHNRDMPAGSILASKDDIIGCTREDSLSNAFVNPDRISSGPAREVTVKEPEAGKKRSENVTTSLEENLLETMESDRPRSIGGSPSKLATDTKVLELHGEASKVVLSSLKDSVVQQLQPVLSHPVLEGTDRPYLQTDDSSISDPSPDKTIKTFPNKLCTSEPFPTSADSAHNPSQLPPFPPAPNSENNTLHATQPSRDYSLMPHSVASHSQSASLESFPSYMLPHQSSLFSVPPKSSLASMLPPPPPPSQLPANILTANAGSAQPDVSLQFQQSGLPPRSDFGSQFFSIPPYSTELSGNSQVGQFQLRAYPSVQEPHRLLSHVEDFRLKPLPGSNPSSQQFSRTGILGEDHSKQLPVQDLGTSDSFTRNNNYLQPMTFSQESSAIKMQNFPGQSSTPGEILKSSQIHPYLQPQQPMHDLDNSVPGSAYDLHGKISSSTRYTPDHRDRNQSLHQPDFGVTRSSTHFNPYASTFEKPLSSRFSSDVFRQEKDTTYVSKHDPPFSLNHASVDVQGVGSRQTASSPISARGAGKIIPGSGGDQYDPIFDSIEPSSNSYKRFDPIQKWEPSGDSDIISRLKGPIQALDVEENNRRKEPGSITLAASLDNEEFGETADAEVGDVENGSQSNPDALANTNMGEIEIDQIKSPGKSRKSKESRSIKLFKACVADFVKEVLKPSWRQGNMSKETFKTVVKKTVDKVAGAMKSHQIPKSKAKINQYINSSQRKLTKLVMRSYILALSLVDIVNDLPSGKNMISFLDLFILKICLSNLINRIAYISSVLLKTAGQPPSKA</sequence>
<feature type="region of interest" description="Disordered" evidence="3">
    <location>
        <begin position="1292"/>
        <end position="1314"/>
    </location>
</feature>
<organism evidence="6 7">
    <name type="scientific">Ricinus communis</name>
    <name type="common">Castor bean</name>
    <dbReference type="NCBI Taxonomy" id="3988"/>
    <lineage>
        <taxon>Eukaryota</taxon>
        <taxon>Viridiplantae</taxon>
        <taxon>Streptophyta</taxon>
        <taxon>Embryophyta</taxon>
        <taxon>Tracheophyta</taxon>
        <taxon>Spermatophyta</taxon>
        <taxon>Magnoliopsida</taxon>
        <taxon>eudicotyledons</taxon>
        <taxon>Gunneridae</taxon>
        <taxon>Pentapetalae</taxon>
        <taxon>rosids</taxon>
        <taxon>fabids</taxon>
        <taxon>Malpighiales</taxon>
        <taxon>Euphorbiaceae</taxon>
        <taxon>Acalyphoideae</taxon>
        <taxon>Acalypheae</taxon>
        <taxon>Ricinus</taxon>
    </lineage>
</organism>
<evidence type="ECO:0000313" key="6">
    <source>
        <dbReference type="EMBL" id="EEF47744.1"/>
    </source>
</evidence>
<evidence type="ECO:0000259" key="4">
    <source>
        <dbReference type="PROSITE" id="PS50103"/>
    </source>
</evidence>
<feature type="region of interest" description="Disordered" evidence="3">
    <location>
        <begin position="818"/>
        <end position="837"/>
    </location>
</feature>
<reference evidence="7" key="1">
    <citation type="journal article" date="2010" name="Nat. Biotechnol.">
        <title>Draft genome sequence of the oilseed species Ricinus communis.</title>
        <authorList>
            <person name="Chan A.P."/>
            <person name="Crabtree J."/>
            <person name="Zhao Q."/>
            <person name="Lorenzi H."/>
            <person name="Orvis J."/>
            <person name="Puiu D."/>
            <person name="Melake-Berhan A."/>
            <person name="Jones K.M."/>
            <person name="Redman J."/>
            <person name="Chen G."/>
            <person name="Cahoon E.B."/>
            <person name="Gedil M."/>
            <person name="Stanke M."/>
            <person name="Haas B.J."/>
            <person name="Wortman J.R."/>
            <person name="Fraser-Liggett C.M."/>
            <person name="Ravel J."/>
            <person name="Rabinowicz P.D."/>
        </authorList>
    </citation>
    <scope>NUCLEOTIDE SEQUENCE [LARGE SCALE GENOMIC DNA]</scope>
    <source>
        <strain evidence="7">cv. Hale</strain>
    </source>
</reference>
<feature type="compositionally biased region" description="Acidic residues" evidence="3">
    <location>
        <begin position="1380"/>
        <end position="1394"/>
    </location>
</feature>
<feature type="domain" description="C3H1-type" evidence="4">
    <location>
        <begin position="701"/>
        <end position="728"/>
    </location>
</feature>
<keyword evidence="1" id="KW-0507">mRNA processing</keyword>
<evidence type="ECO:0000313" key="7">
    <source>
        <dbReference type="Proteomes" id="UP000008311"/>
    </source>
</evidence>
<feature type="compositionally biased region" description="Polar residues" evidence="3">
    <location>
        <begin position="939"/>
        <end position="951"/>
    </location>
</feature>
<dbReference type="PANTHER" id="PTHR36886:SF7">
    <property type="entry name" value="EXPRESSED PROTEIN"/>
    <property type="match status" value="1"/>
</dbReference>
<dbReference type="InterPro" id="IPR000061">
    <property type="entry name" value="Surp"/>
</dbReference>